<evidence type="ECO:0000313" key="2">
    <source>
        <dbReference type="EMBL" id="GJT10406.1"/>
    </source>
</evidence>
<dbReference type="EMBL" id="BQNB010008908">
    <property type="protein sequence ID" value="GJS56020.1"/>
    <property type="molecule type" value="Genomic_DNA"/>
</dbReference>
<dbReference type="EMBL" id="BQNB010012985">
    <property type="protein sequence ID" value="GJT10406.1"/>
    <property type="molecule type" value="Genomic_DNA"/>
</dbReference>
<evidence type="ECO:0000313" key="4">
    <source>
        <dbReference type="EMBL" id="GJT97806.1"/>
    </source>
</evidence>
<evidence type="ECO:0000313" key="3">
    <source>
        <dbReference type="EMBL" id="GJT37251.1"/>
    </source>
</evidence>
<keyword evidence="5" id="KW-1185">Reference proteome</keyword>
<evidence type="ECO:0000313" key="5">
    <source>
        <dbReference type="Proteomes" id="UP001151760"/>
    </source>
</evidence>
<evidence type="ECO:0000313" key="1">
    <source>
        <dbReference type="EMBL" id="GJS56020.1"/>
    </source>
</evidence>
<accession>A0ABQ5DDE4</accession>
<protein>
    <submittedName>
        <fullName evidence="3">Uncharacterized protein</fullName>
    </submittedName>
</protein>
<organism evidence="3 5">
    <name type="scientific">Tanacetum coccineum</name>
    <dbReference type="NCBI Taxonomy" id="301880"/>
    <lineage>
        <taxon>Eukaryota</taxon>
        <taxon>Viridiplantae</taxon>
        <taxon>Streptophyta</taxon>
        <taxon>Embryophyta</taxon>
        <taxon>Tracheophyta</taxon>
        <taxon>Spermatophyta</taxon>
        <taxon>Magnoliopsida</taxon>
        <taxon>eudicotyledons</taxon>
        <taxon>Gunneridae</taxon>
        <taxon>Pentapetalae</taxon>
        <taxon>asterids</taxon>
        <taxon>campanulids</taxon>
        <taxon>Asterales</taxon>
        <taxon>Asteraceae</taxon>
        <taxon>Asteroideae</taxon>
        <taxon>Anthemideae</taxon>
        <taxon>Anthemidinae</taxon>
        <taxon>Tanacetum</taxon>
    </lineage>
</organism>
<sequence>MRIDKVFLGFFASIAEAKKSNQCSFRAQPKDPILLQLELLMARSSEWAVPIGGAKTPSRDIAVALDDTGKTVHE</sequence>
<comment type="caution">
    <text evidence="3">The sequence shown here is derived from an EMBL/GenBank/DDBJ whole genome shotgun (WGS) entry which is preliminary data.</text>
</comment>
<gene>
    <name evidence="1" type="ORF">Tco_0629382</name>
    <name evidence="2" type="ORF">Tco_0857448</name>
    <name evidence="3" type="ORF">Tco_0937116</name>
    <name evidence="4" type="ORF">Tco_1093324</name>
</gene>
<proteinExistence type="predicted"/>
<dbReference type="EMBL" id="BQNB010020615">
    <property type="protein sequence ID" value="GJT97806.1"/>
    <property type="molecule type" value="Genomic_DNA"/>
</dbReference>
<reference evidence="3" key="1">
    <citation type="journal article" date="2022" name="Int. J. Mol. Sci.">
        <title>Draft Genome of Tanacetum Coccineum: Genomic Comparison of Closely Related Tanacetum-Family Plants.</title>
        <authorList>
            <person name="Yamashiro T."/>
            <person name="Shiraishi A."/>
            <person name="Nakayama K."/>
            <person name="Satake H."/>
        </authorList>
    </citation>
    <scope>NUCLEOTIDE SEQUENCE</scope>
</reference>
<dbReference type="EMBL" id="BQNB010015208">
    <property type="protein sequence ID" value="GJT37251.1"/>
    <property type="molecule type" value="Genomic_DNA"/>
</dbReference>
<name>A0ABQ5DDE4_9ASTR</name>
<reference evidence="3" key="2">
    <citation type="submission" date="2022-01" db="EMBL/GenBank/DDBJ databases">
        <authorList>
            <person name="Yamashiro T."/>
            <person name="Shiraishi A."/>
            <person name="Satake H."/>
            <person name="Nakayama K."/>
        </authorList>
    </citation>
    <scope>NUCLEOTIDE SEQUENCE</scope>
</reference>
<dbReference type="Proteomes" id="UP001151760">
    <property type="component" value="Unassembled WGS sequence"/>
</dbReference>